<dbReference type="SUPFAM" id="SSF54695">
    <property type="entry name" value="POZ domain"/>
    <property type="match status" value="1"/>
</dbReference>
<dbReference type="InterPro" id="IPR011333">
    <property type="entry name" value="SKP1/BTB/POZ_sf"/>
</dbReference>
<keyword evidence="5" id="KW-1185">Reference proteome</keyword>
<organism evidence="4 5">
    <name type="scientific">Urochloa decumbens</name>
    <dbReference type="NCBI Taxonomy" id="240449"/>
    <lineage>
        <taxon>Eukaryota</taxon>
        <taxon>Viridiplantae</taxon>
        <taxon>Streptophyta</taxon>
        <taxon>Embryophyta</taxon>
        <taxon>Tracheophyta</taxon>
        <taxon>Spermatophyta</taxon>
        <taxon>Magnoliopsida</taxon>
        <taxon>Liliopsida</taxon>
        <taxon>Poales</taxon>
        <taxon>Poaceae</taxon>
        <taxon>PACMAD clade</taxon>
        <taxon>Panicoideae</taxon>
        <taxon>Panicodae</taxon>
        <taxon>Paniceae</taxon>
        <taxon>Melinidinae</taxon>
        <taxon>Urochloa</taxon>
    </lineage>
</organism>
<dbReference type="SUPFAM" id="SSF49599">
    <property type="entry name" value="TRAF domain-like"/>
    <property type="match status" value="1"/>
</dbReference>
<reference evidence="4 5" key="2">
    <citation type="submission" date="2024-10" db="EMBL/GenBank/DDBJ databases">
        <authorList>
            <person name="Ryan C."/>
        </authorList>
    </citation>
    <scope>NUCLEOTIDE SEQUENCE [LARGE SCALE GENOMIC DNA]</scope>
</reference>
<dbReference type="InterPro" id="IPR056423">
    <property type="entry name" value="BACK_BPM_SPOP"/>
</dbReference>
<dbReference type="SMART" id="SM00061">
    <property type="entry name" value="MATH"/>
    <property type="match status" value="1"/>
</dbReference>
<dbReference type="InterPro" id="IPR002083">
    <property type="entry name" value="MATH/TRAF_dom"/>
</dbReference>
<dbReference type="EMBL" id="OZ075121">
    <property type="protein sequence ID" value="CAL4898709.1"/>
    <property type="molecule type" value="Genomic_DNA"/>
</dbReference>
<sequence length="392" mass="42921">MASSTATALMTAAARRLTSRPTASSMVLREVSGSHKLTIDGCRPSRKLRKGGWWWWSSKPFTVGGYSWRIRYYPHGQGHVDNDGRHVALYLELNPTDDAINEANCDVEFKLTLLNQSGRPVPEFSRGTVRPFIQQSRCHGFRDFVTWKDLEELGCLKDDRFSVRCDITVTADVADLGGAGAGAYDDDGGAAAPASAGDVARARVAMRSPGLQAELLAAASNSKKSNAAADRRRRIQIKDMEPKVFEAVLQHMYTNALPEKMDDGEDAMAMVQGLLAAADRFKVDGLKLACEETLSRRIDVSTAAGIQAVAEQHGCGALKAACVEFLMARPENLKAVVETEGYVKAKATIHPLVMDLAFKQYVAGLKMSVNSQVQMLLIKYLHQHNEPHVFLP</sequence>
<evidence type="ECO:0000313" key="4">
    <source>
        <dbReference type="EMBL" id="CAL4898709.1"/>
    </source>
</evidence>
<proteinExistence type="inferred from homology"/>
<dbReference type="PANTHER" id="PTHR26379">
    <property type="entry name" value="BTB/POZ AND MATH DOMAIN-CONTAINING PROTEIN 1"/>
    <property type="match status" value="1"/>
</dbReference>
<dbReference type="PANTHER" id="PTHR26379:SF355">
    <property type="entry name" value="BTB DOMAIN-CONTAINING PROTEIN"/>
    <property type="match status" value="1"/>
</dbReference>
<dbReference type="AlphaFoldDB" id="A0ABC8VXH5"/>
<comment type="pathway">
    <text evidence="1">Protein modification; protein ubiquitination.</text>
</comment>
<evidence type="ECO:0000313" key="5">
    <source>
        <dbReference type="Proteomes" id="UP001497457"/>
    </source>
</evidence>
<dbReference type="InterPro" id="IPR000210">
    <property type="entry name" value="BTB/POZ_dom"/>
</dbReference>
<dbReference type="InterPro" id="IPR045005">
    <property type="entry name" value="BPM1-6"/>
</dbReference>
<dbReference type="PROSITE" id="PS50144">
    <property type="entry name" value="MATH"/>
    <property type="match status" value="1"/>
</dbReference>
<dbReference type="Gene3D" id="2.60.210.10">
    <property type="entry name" value="Apoptosis, Tumor Necrosis Factor Receptor Associated Protein 2, Chain A"/>
    <property type="match status" value="1"/>
</dbReference>
<protein>
    <recommendedName>
        <fullName evidence="3">MATH domain-containing protein</fullName>
    </recommendedName>
</protein>
<dbReference type="Pfam" id="PF00651">
    <property type="entry name" value="BTB"/>
    <property type="match status" value="1"/>
</dbReference>
<evidence type="ECO:0000259" key="3">
    <source>
        <dbReference type="PROSITE" id="PS50144"/>
    </source>
</evidence>
<dbReference type="Gene3D" id="3.30.710.10">
    <property type="entry name" value="Potassium Channel Kv1.1, Chain A"/>
    <property type="match status" value="1"/>
</dbReference>
<dbReference type="SMART" id="SM00225">
    <property type="entry name" value="BTB"/>
    <property type="match status" value="1"/>
</dbReference>
<name>A0ABC8VXH5_9POAL</name>
<evidence type="ECO:0000256" key="2">
    <source>
        <dbReference type="ARBA" id="ARBA00010846"/>
    </source>
</evidence>
<feature type="domain" description="MATH" evidence="3">
    <location>
        <begin position="32"/>
        <end position="167"/>
    </location>
</feature>
<dbReference type="CDD" id="cd00121">
    <property type="entry name" value="MATH"/>
    <property type="match status" value="1"/>
</dbReference>
<comment type="similarity">
    <text evidence="2">Belongs to the Tdpoz family.</text>
</comment>
<gene>
    <name evidence="4" type="ORF">URODEC1_LOCUS7872</name>
</gene>
<dbReference type="Pfam" id="PF24570">
    <property type="entry name" value="BACK_BPM_SPOP"/>
    <property type="match status" value="1"/>
</dbReference>
<dbReference type="Pfam" id="PF22486">
    <property type="entry name" value="MATH_2"/>
    <property type="match status" value="1"/>
</dbReference>
<reference evidence="5" key="1">
    <citation type="submission" date="2024-06" db="EMBL/GenBank/DDBJ databases">
        <authorList>
            <person name="Ryan C."/>
        </authorList>
    </citation>
    <scope>NUCLEOTIDE SEQUENCE [LARGE SCALE GENOMIC DNA]</scope>
</reference>
<dbReference type="Gene3D" id="6.10.250.3030">
    <property type="match status" value="1"/>
</dbReference>
<dbReference type="InterPro" id="IPR008974">
    <property type="entry name" value="TRAF-like"/>
</dbReference>
<accession>A0ABC8VXH5</accession>
<dbReference type="Proteomes" id="UP001497457">
    <property type="component" value="Chromosome 11b"/>
</dbReference>
<evidence type="ECO:0000256" key="1">
    <source>
        <dbReference type="ARBA" id="ARBA00004906"/>
    </source>
</evidence>